<keyword evidence="5" id="KW-0813">Transport</keyword>
<feature type="transmembrane region" description="Helical" evidence="5">
    <location>
        <begin position="530"/>
        <end position="550"/>
    </location>
</feature>
<feature type="transmembrane region" description="Helical" evidence="5">
    <location>
        <begin position="25"/>
        <end position="45"/>
    </location>
</feature>
<feature type="domain" description="ABC transmembrane type-1" evidence="6">
    <location>
        <begin position="78"/>
        <end position="275"/>
    </location>
</feature>
<keyword evidence="2 5" id="KW-0812">Transmembrane</keyword>
<dbReference type="GO" id="GO:0055085">
    <property type="term" value="P:transmembrane transport"/>
    <property type="evidence" value="ECO:0007669"/>
    <property type="project" value="InterPro"/>
</dbReference>
<comment type="subcellular location">
    <subcellularLocation>
        <location evidence="1 5">Cell membrane</location>
        <topology evidence="1 5">Multi-pass membrane protein</topology>
    </subcellularLocation>
</comment>
<feature type="transmembrane region" description="Helical" evidence="5">
    <location>
        <begin position="306"/>
        <end position="333"/>
    </location>
</feature>
<dbReference type="Gene3D" id="1.10.3720.10">
    <property type="entry name" value="MetI-like"/>
    <property type="match status" value="2"/>
</dbReference>
<feature type="transmembrane region" description="Helical" evidence="5">
    <location>
        <begin position="116"/>
        <end position="138"/>
    </location>
</feature>
<dbReference type="GO" id="GO:0005886">
    <property type="term" value="C:plasma membrane"/>
    <property type="evidence" value="ECO:0007669"/>
    <property type="project" value="UniProtKB-SubCell"/>
</dbReference>
<feature type="transmembrane region" description="Helical" evidence="5">
    <location>
        <begin position="427"/>
        <end position="446"/>
    </location>
</feature>
<reference evidence="7 8" key="1">
    <citation type="submission" date="2016-10" db="EMBL/GenBank/DDBJ databases">
        <authorList>
            <person name="de Groot N.N."/>
        </authorList>
    </citation>
    <scope>NUCLEOTIDE SEQUENCE [LARGE SCALE GENOMIC DNA]</scope>
    <source>
        <strain evidence="7 8">JCM 19513</strain>
    </source>
</reference>
<protein>
    <submittedName>
        <fullName evidence="7">Iron(III) transport system permease protein</fullName>
    </submittedName>
</protein>
<feature type="transmembrane region" description="Helical" evidence="5">
    <location>
        <begin position="353"/>
        <end position="378"/>
    </location>
</feature>
<dbReference type="PANTHER" id="PTHR43496">
    <property type="entry name" value="PROTEIN LPLB"/>
    <property type="match status" value="1"/>
</dbReference>
<dbReference type="InterPro" id="IPR000515">
    <property type="entry name" value="MetI-like"/>
</dbReference>
<dbReference type="Proteomes" id="UP000185766">
    <property type="component" value="Unassembled WGS sequence"/>
</dbReference>
<dbReference type="RefSeq" id="WP_074868086.1">
    <property type="nucleotide sequence ID" value="NZ_FOAS01000009.1"/>
</dbReference>
<dbReference type="NCBIfam" id="TIGR03262">
    <property type="entry name" value="PhnU2"/>
    <property type="match status" value="1"/>
</dbReference>
<sequence length="569" mass="61616">MTVSATALPPARWALTAWQRERLRWALWLVAALGLFAVLLLGPLYSLLSKSVADGNGAFVGLANFEAYFASGGIARGLSHSLWIASASTVIVVSLAFASAWALTRTRLPLRGGIQALLMLPILAPSLLPALSLIYLFGEQGIFKSWLGETSIYGPLGIVLGSCFWTFPHALMILITAMRHADARHYEAAEVLRASSLRTFFTVTLPGARYGLVSAAFVVFILVFTDFGVPKVIGGNYEVLATDIYKQVIGQQKFEMGAVISVLLLLPALLAFVADRWVQRKQAASLTARAVPYQPKANLRRELTGAALLTPVLGFIGLVIGMAIYASLVRYWPYNLELSLRNYEFGRMDGGGWTAYGNSLTLAALTMLVGTAVVFFNAWLSERTPQPKPLLALFQLCSLLPLAVPGLTLGLAYIFFFNHPSNPLNGLYGSMAILVLCTVAHFYSVAHLTALTALKQLDHEFEAVGQSLRASRWRMLRQITLPLSAPALLDIALYLFVNAMTTVSAVIFLYGPDTALAAVAVLNMDEAGDTAPAAAMAVTIMATCLLAKLLHGALSAWLSRHTQHWRGGR</sequence>
<accession>A0A1H7NHY9</accession>
<gene>
    <name evidence="7" type="ORF">SAMN05216214_109140</name>
</gene>
<evidence type="ECO:0000313" key="8">
    <source>
        <dbReference type="Proteomes" id="UP000185766"/>
    </source>
</evidence>
<keyword evidence="3 5" id="KW-1133">Transmembrane helix</keyword>
<feature type="transmembrane region" description="Helical" evidence="5">
    <location>
        <begin position="256"/>
        <end position="274"/>
    </location>
</feature>
<dbReference type="CDD" id="cd06261">
    <property type="entry name" value="TM_PBP2"/>
    <property type="match status" value="2"/>
</dbReference>
<evidence type="ECO:0000256" key="5">
    <source>
        <dbReference type="RuleBase" id="RU363032"/>
    </source>
</evidence>
<dbReference type="PROSITE" id="PS50928">
    <property type="entry name" value="ABC_TM1"/>
    <property type="match status" value="2"/>
</dbReference>
<comment type="similarity">
    <text evidence="5">Belongs to the binding-protein-dependent transport system permease family.</text>
</comment>
<dbReference type="EMBL" id="FOAS01000009">
    <property type="protein sequence ID" value="SEL22517.1"/>
    <property type="molecule type" value="Genomic_DNA"/>
</dbReference>
<dbReference type="PANTHER" id="PTHR43496:SF1">
    <property type="entry name" value="POLYGALACTURONAN_RHAMNOGALACTURONAN TRANSPORT SYSTEM PERMEASE PROTEIN YTEP"/>
    <property type="match status" value="1"/>
</dbReference>
<dbReference type="SUPFAM" id="SSF161098">
    <property type="entry name" value="MetI-like"/>
    <property type="match status" value="2"/>
</dbReference>
<feature type="domain" description="ABC transmembrane type-1" evidence="6">
    <location>
        <begin position="356"/>
        <end position="551"/>
    </location>
</feature>
<evidence type="ECO:0000256" key="2">
    <source>
        <dbReference type="ARBA" id="ARBA00022692"/>
    </source>
</evidence>
<evidence type="ECO:0000256" key="1">
    <source>
        <dbReference type="ARBA" id="ARBA00004651"/>
    </source>
</evidence>
<name>A0A1H7NHY9_9GAMM</name>
<dbReference type="InterPro" id="IPR017664">
    <property type="entry name" value="AminoethylPonate_ABC_perm-1"/>
</dbReference>
<keyword evidence="8" id="KW-1185">Reference proteome</keyword>
<dbReference type="STRING" id="1429083.GCA_001885685_03086"/>
<dbReference type="Pfam" id="PF00528">
    <property type="entry name" value="BPD_transp_1"/>
    <property type="match status" value="2"/>
</dbReference>
<dbReference type="InterPro" id="IPR035906">
    <property type="entry name" value="MetI-like_sf"/>
</dbReference>
<feature type="transmembrane region" description="Helical" evidence="5">
    <location>
        <begin position="479"/>
        <end position="510"/>
    </location>
</feature>
<keyword evidence="4 5" id="KW-0472">Membrane</keyword>
<proteinExistence type="inferred from homology"/>
<evidence type="ECO:0000259" key="6">
    <source>
        <dbReference type="PROSITE" id="PS50928"/>
    </source>
</evidence>
<evidence type="ECO:0000256" key="4">
    <source>
        <dbReference type="ARBA" id="ARBA00023136"/>
    </source>
</evidence>
<feature type="transmembrane region" description="Helical" evidence="5">
    <location>
        <begin position="81"/>
        <end position="104"/>
    </location>
</feature>
<feature type="transmembrane region" description="Helical" evidence="5">
    <location>
        <begin position="390"/>
        <end position="415"/>
    </location>
</feature>
<evidence type="ECO:0000313" key="7">
    <source>
        <dbReference type="EMBL" id="SEL22517.1"/>
    </source>
</evidence>
<feature type="transmembrane region" description="Helical" evidence="5">
    <location>
        <begin position="199"/>
        <end position="224"/>
    </location>
</feature>
<organism evidence="7 8">
    <name type="scientific">Atopomonas hussainii</name>
    <dbReference type="NCBI Taxonomy" id="1429083"/>
    <lineage>
        <taxon>Bacteria</taxon>
        <taxon>Pseudomonadati</taxon>
        <taxon>Pseudomonadota</taxon>
        <taxon>Gammaproteobacteria</taxon>
        <taxon>Pseudomonadales</taxon>
        <taxon>Pseudomonadaceae</taxon>
        <taxon>Atopomonas</taxon>
    </lineage>
</organism>
<evidence type="ECO:0000256" key="3">
    <source>
        <dbReference type="ARBA" id="ARBA00022989"/>
    </source>
</evidence>
<feature type="transmembrane region" description="Helical" evidence="5">
    <location>
        <begin position="158"/>
        <end position="178"/>
    </location>
</feature>
<dbReference type="AlphaFoldDB" id="A0A1H7NHY9"/>